<gene>
    <name evidence="1" type="ORF">GCM10007380_14990</name>
</gene>
<accession>A0A8J3AEI2</accession>
<organism evidence="1 2">
    <name type="scientific">Gottfriedia solisilvae</name>
    <dbReference type="NCBI Taxonomy" id="1516104"/>
    <lineage>
        <taxon>Bacteria</taxon>
        <taxon>Bacillati</taxon>
        <taxon>Bacillota</taxon>
        <taxon>Bacilli</taxon>
        <taxon>Bacillales</taxon>
        <taxon>Bacillaceae</taxon>
        <taxon>Gottfriedia</taxon>
    </lineage>
</organism>
<proteinExistence type="predicted"/>
<evidence type="ECO:0000313" key="2">
    <source>
        <dbReference type="Proteomes" id="UP000626244"/>
    </source>
</evidence>
<sequence length="96" mass="11422">MSVEKIVVYSPGHTFGIDHNNAYLLCKLILKNQNNIYKNPKENSIKIYLRFNELYVINSLYDIDKYNGKESTLYVDRSLLNELKKIHYTNIEHRIK</sequence>
<reference evidence="2" key="1">
    <citation type="journal article" date="2019" name="Int. J. Syst. Evol. Microbiol.">
        <title>The Global Catalogue of Microorganisms (GCM) 10K type strain sequencing project: providing services to taxonomists for standard genome sequencing and annotation.</title>
        <authorList>
            <consortium name="The Broad Institute Genomics Platform"/>
            <consortium name="The Broad Institute Genome Sequencing Center for Infectious Disease"/>
            <person name="Wu L."/>
            <person name="Ma J."/>
        </authorList>
    </citation>
    <scope>NUCLEOTIDE SEQUENCE [LARGE SCALE GENOMIC DNA]</scope>
    <source>
        <strain evidence="2">CGMCC 1.14993</strain>
    </source>
</reference>
<dbReference type="EMBL" id="BMHB01000001">
    <property type="protein sequence ID" value="GGI12853.1"/>
    <property type="molecule type" value="Genomic_DNA"/>
</dbReference>
<comment type="caution">
    <text evidence="1">The sequence shown here is derived from an EMBL/GenBank/DDBJ whole genome shotgun (WGS) entry which is preliminary data.</text>
</comment>
<keyword evidence="2" id="KW-1185">Reference proteome</keyword>
<evidence type="ECO:0000313" key="1">
    <source>
        <dbReference type="EMBL" id="GGI12853.1"/>
    </source>
</evidence>
<dbReference type="Proteomes" id="UP000626244">
    <property type="component" value="Unassembled WGS sequence"/>
</dbReference>
<name>A0A8J3AEI2_9BACI</name>
<dbReference type="AlphaFoldDB" id="A0A8J3AEI2"/>
<protein>
    <submittedName>
        <fullName evidence="1">Uncharacterized protein</fullName>
    </submittedName>
</protein>